<dbReference type="GO" id="GO:0016787">
    <property type="term" value="F:hydrolase activity"/>
    <property type="evidence" value="ECO:0007669"/>
    <property type="project" value="UniProtKB-KW"/>
</dbReference>
<gene>
    <name evidence="13" type="ORF">ABEB36_014713</name>
</gene>
<proteinExistence type="inferred from homology"/>
<dbReference type="InterPro" id="IPR012908">
    <property type="entry name" value="PGAP1-ab_dom-like"/>
</dbReference>
<feature type="transmembrane region" description="Helical" evidence="10">
    <location>
        <begin position="672"/>
        <end position="698"/>
    </location>
</feature>
<dbReference type="InterPro" id="IPR029058">
    <property type="entry name" value="AB_hydrolase_fold"/>
</dbReference>
<evidence type="ECO:0000256" key="2">
    <source>
        <dbReference type="ARBA" id="ARBA00006931"/>
    </source>
</evidence>
<evidence type="ECO:0000256" key="6">
    <source>
        <dbReference type="ARBA" id="ARBA00022824"/>
    </source>
</evidence>
<feature type="region of interest" description="Disordered" evidence="11">
    <location>
        <begin position="802"/>
        <end position="871"/>
    </location>
</feature>
<comment type="caution">
    <text evidence="13">The sequence shown here is derived from an EMBL/GenBank/DDBJ whole genome shotgun (WGS) entry which is preliminary data.</text>
</comment>
<evidence type="ECO:0000259" key="12">
    <source>
        <dbReference type="Pfam" id="PF07819"/>
    </source>
</evidence>
<evidence type="ECO:0000256" key="3">
    <source>
        <dbReference type="ARBA" id="ARBA00022448"/>
    </source>
</evidence>
<comment type="similarity">
    <text evidence="2 10">Belongs to the GPI inositol-deacylase family.</text>
</comment>
<feature type="transmembrane region" description="Helical" evidence="10">
    <location>
        <begin position="595"/>
        <end position="613"/>
    </location>
</feature>
<evidence type="ECO:0000256" key="5">
    <source>
        <dbReference type="ARBA" id="ARBA00022801"/>
    </source>
</evidence>
<keyword evidence="6 10" id="KW-0256">Endoplasmic reticulum</keyword>
<feature type="compositionally biased region" description="Basic and acidic residues" evidence="11">
    <location>
        <begin position="802"/>
        <end position="820"/>
    </location>
</feature>
<comment type="function">
    <text evidence="10">Involved in inositol deacylation of GPI-anchored proteins which plays important roles in the quality control and ER-associated degradation of GPI-anchored proteins.</text>
</comment>
<evidence type="ECO:0000256" key="4">
    <source>
        <dbReference type="ARBA" id="ARBA00022692"/>
    </source>
</evidence>
<evidence type="ECO:0000256" key="10">
    <source>
        <dbReference type="RuleBase" id="RU365011"/>
    </source>
</evidence>
<keyword evidence="14" id="KW-1185">Reference proteome</keyword>
<evidence type="ECO:0000313" key="14">
    <source>
        <dbReference type="Proteomes" id="UP001566132"/>
    </source>
</evidence>
<dbReference type="EMBL" id="JBDJPC010000013">
    <property type="protein sequence ID" value="KAL1488926.1"/>
    <property type="molecule type" value="Genomic_DNA"/>
</dbReference>
<evidence type="ECO:0000313" key="13">
    <source>
        <dbReference type="EMBL" id="KAL1488926.1"/>
    </source>
</evidence>
<dbReference type="GO" id="GO:0005789">
    <property type="term" value="C:endoplasmic reticulum membrane"/>
    <property type="evidence" value="ECO:0007669"/>
    <property type="project" value="UniProtKB-SubCell"/>
</dbReference>
<sequence length="1021" mass="117423">MLKDNFKIVFFIICLVVTIFYLGGLVFFLTDREPGDKCEMTYMFEYPQYVRIYQEIDNNYLKYGLYSYGEGRVTEKARNMQFNGIPVLFIPGNAGSHQQVRSLSSIALRKALNSETPFHFDYFTVDLYSEFSALYGPTLFSQLHYVLHSIKRVLELYKNSRNPPKQLVLIGHSVGGIVARKAIVELVKNKMQLVSVLITLAAPLVREPIYFDRYASNFYATSILRQDNITTVSIAGGHSDFLVPAYLTTNLGTNRSINLVATNIAKSWVESNHVQILWCKQLVMAINRALFDSVDRNTLQISSNADLVANIFRHHLIFNSGSMTQIKGEFDKPMKFDYRGEWIENIQKQYTVDFPKGIKQPHWFMTGLTNQQTYEMLTVLAVNLEVTDWVFLCNAAYPNKGSRVCLEGKHLTQHSEIVATSRYKRRLLTISLTEMYKLREENTHLVFRALPTSEQLTFHVDIYGSSEREAKVSLPIFNWNKHTIVEMTPEKAVLYNLIFPDLTDLLQIYQLYVEPIRCSNENHHATASLIVPWANESIHTHFTELLNKAFILRIQHPKPLVANSAYLRLILEPSCRYQISVRIHIIGIFGQLARYYSTFLISTMGVVFLLALQSQVHSMAETQQIPIFFSSLIGGLKHIWIIPVAYIATMILNNHLPEPEFKITYNIVLTGLAMMVLFMVSYITMFTLISAFCLSLFTLESTIHKFTLKILARSITLTFKFSDYFMTFLQKVPFIMATTLLVLCFSACGGLALCVGLVFYFLKLTQMSQEYVEQVAWFLLKHLAKKIKKTFCKSKNEKNLVNKEESKEQSSNEEVKKIENDETCQPPEGDRNNEDLPDTTNIGQDSGDHNQEQRILNSQEESNEQSSRDRELAKDIVQTHNVIFFHSSMFFIWTFVTVLNIPSVLTWAHDFKYSKNLSPDESLISGLIFSIGAFFLWQCDLPRLNRKFTTPLRLITLGLIPIAFLYSSVSIYRLNYMLTFLFALIMLQQIAPKLEVDEDSSTKVGAKEDRDKYNDMKIKMD</sequence>
<dbReference type="EC" id="3.1.-.-" evidence="10"/>
<evidence type="ECO:0000256" key="9">
    <source>
        <dbReference type="ARBA" id="ARBA00023136"/>
    </source>
</evidence>
<accession>A0ABD1E3H2</accession>
<reference evidence="13 14" key="1">
    <citation type="submission" date="2024-05" db="EMBL/GenBank/DDBJ databases">
        <title>Genetic variation in Jamaican populations of the coffee berry borer (Hypothenemus hampei).</title>
        <authorList>
            <person name="Errbii M."/>
            <person name="Myrie A."/>
        </authorList>
    </citation>
    <scope>NUCLEOTIDE SEQUENCE [LARGE SCALE GENOMIC DNA]</scope>
    <source>
        <strain evidence="13">JA-Hopewell-2020-01-JO</strain>
        <tissue evidence="13">Whole body</tissue>
    </source>
</reference>
<dbReference type="PANTHER" id="PTHR15495">
    <property type="entry name" value="NEGATIVE REGULATOR OF VESICLE FORMATION-RELATED"/>
    <property type="match status" value="1"/>
</dbReference>
<feature type="transmembrane region" description="Helical" evidence="10">
    <location>
        <begin position="625"/>
        <end position="652"/>
    </location>
</feature>
<dbReference type="SUPFAM" id="SSF53474">
    <property type="entry name" value="alpha/beta-Hydrolases"/>
    <property type="match status" value="1"/>
</dbReference>
<keyword evidence="3 10" id="KW-0813">Transport</keyword>
<name>A0ABD1E3H2_HYPHA</name>
<dbReference type="Pfam" id="PF24660">
    <property type="entry name" value="PGAP1_3rd"/>
    <property type="match status" value="1"/>
</dbReference>
<evidence type="ECO:0000256" key="1">
    <source>
        <dbReference type="ARBA" id="ARBA00004477"/>
    </source>
</evidence>
<dbReference type="Proteomes" id="UP001566132">
    <property type="component" value="Unassembled WGS sequence"/>
</dbReference>
<feature type="transmembrane region" description="Helical" evidence="10">
    <location>
        <begin position="710"/>
        <end position="729"/>
    </location>
</feature>
<feature type="transmembrane region" description="Helical" evidence="10">
    <location>
        <begin position="9"/>
        <end position="29"/>
    </location>
</feature>
<dbReference type="InterPro" id="IPR039529">
    <property type="entry name" value="PGAP1/BST1"/>
</dbReference>
<evidence type="ECO:0000256" key="8">
    <source>
        <dbReference type="ARBA" id="ARBA00022989"/>
    </source>
</evidence>
<keyword evidence="8 10" id="KW-1133">Transmembrane helix</keyword>
<keyword evidence="7 10" id="KW-0653">Protein transport</keyword>
<evidence type="ECO:0000256" key="7">
    <source>
        <dbReference type="ARBA" id="ARBA00022927"/>
    </source>
</evidence>
<keyword evidence="4 10" id="KW-0812">Transmembrane</keyword>
<feature type="transmembrane region" description="Helical" evidence="10">
    <location>
        <begin position="735"/>
        <end position="762"/>
    </location>
</feature>
<feature type="transmembrane region" description="Helical" evidence="10">
    <location>
        <begin position="882"/>
        <end position="902"/>
    </location>
</feature>
<dbReference type="PANTHER" id="PTHR15495:SF7">
    <property type="entry name" value="GPI INOSITOL-DEACYLASE"/>
    <property type="match status" value="1"/>
</dbReference>
<feature type="transmembrane region" description="Helical" evidence="10">
    <location>
        <begin position="922"/>
        <end position="939"/>
    </location>
</feature>
<keyword evidence="9 10" id="KW-0472">Membrane</keyword>
<dbReference type="GO" id="GO:0015031">
    <property type="term" value="P:protein transport"/>
    <property type="evidence" value="ECO:0007669"/>
    <property type="project" value="UniProtKB-KW"/>
</dbReference>
<dbReference type="Pfam" id="PF07819">
    <property type="entry name" value="PGAP1"/>
    <property type="match status" value="1"/>
</dbReference>
<dbReference type="Gene3D" id="3.40.50.1820">
    <property type="entry name" value="alpha/beta hydrolase"/>
    <property type="match status" value="1"/>
</dbReference>
<feature type="domain" description="GPI inositol-deacylase PGAP1-like alpha/beta" evidence="12">
    <location>
        <begin position="82"/>
        <end position="292"/>
    </location>
</feature>
<organism evidence="13 14">
    <name type="scientific">Hypothenemus hampei</name>
    <name type="common">Coffee berry borer</name>
    <dbReference type="NCBI Taxonomy" id="57062"/>
    <lineage>
        <taxon>Eukaryota</taxon>
        <taxon>Metazoa</taxon>
        <taxon>Ecdysozoa</taxon>
        <taxon>Arthropoda</taxon>
        <taxon>Hexapoda</taxon>
        <taxon>Insecta</taxon>
        <taxon>Pterygota</taxon>
        <taxon>Neoptera</taxon>
        <taxon>Endopterygota</taxon>
        <taxon>Coleoptera</taxon>
        <taxon>Polyphaga</taxon>
        <taxon>Cucujiformia</taxon>
        <taxon>Curculionidae</taxon>
        <taxon>Scolytinae</taxon>
        <taxon>Hypothenemus</taxon>
    </lineage>
</organism>
<comment type="subcellular location">
    <subcellularLocation>
        <location evidence="1">Endoplasmic reticulum membrane</location>
        <topology evidence="1">Multi-pass membrane protein</topology>
    </subcellularLocation>
</comment>
<feature type="transmembrane region" description="Helical" evidence="10">
    <location>
        <begin position="951"/>
        <end position="968"/>
    </location>
</feature>
<evidence type="ECO:0000256" key="11">
    <source>
        <dbReference type="SAM" id="MobiDB-lite"/>
    </source>
</evidence>
<keyword evidence="5 10" id="KW-0378">Hydrolase</keyword>
<dbReference type="AlphaFoldDB" id="A0ABD1E3H2"/>
<protein>
    <recommendedName>
        <fullName evidence="10">GPI inositol-deacylase</fullName>
        <ecNumber evidence="10">3.1.-.-</ecNumber>
    </recommendedName>
</protein>